<protein>
    <submittedName>
        <fullName evidence="2">Uncharacterized protein</fullName>
    </submittedName>
</protein>
<dbReference type="Proteomes" id="UP000314294">
    <property type="component" value="Unassembled WGS sequence"/>
</dbReference>
<proteinExistence type="predicted"/>
<sequence>MILQHHHGGDDRHPHDDHDAGKVLTCRRSQLALRVGSLLTHNQQRHRTTDTGPQTQGHRHRATDTVCHIPIRGTESDVAGMISATSNMNTVRDSKTRDLLPRVGRQHEDEQRHGRQQHAGNEQVQGVVERPPAYRHDERHVRVRLLATVVEGLAPGAGNACRNSGSEGRRLLLLRERGGGSDSAFSPIKSHSPLGM</sequence>
<keyword evidence="3" id="KW-1185">Reference proteome</keyword>
<feature type="compositionally biased region" description="Basic and acidic residues" evidence="1">
    <location>
        <begin position="7"/>
        <end position="20"/>
    </location>
</feature>
<dbReference type="AlphaFoldDB" id="A0A4Z2FNE0"/>
<gene>
    <name evidence="2" type="ORF">EYF80_047146</name>
</gene>
<comment type="caution">
    <text evidence="2">The sequence shown here is derived from an EMBL/GenBank/DDBJ whole genome shotgun (WGS) entry which is preliminary data.</text>
</comment>
<reference evidence="2 3" key="1">
    <citation type="submission" date="2019-03" db="EMBL/GenBank/DDBJ databases">
        <title>First draft genome of Liparis tanakae, snailfish: a comprehensive survey of snailfish specific genes.</title>
        <authorList>
            <person name="Kim W."/>
            <person name="Song I."/>
            <person name="Jeong J.-H."/>
            <person name="Kim D."/>
            <person name="Kim S."/>
            <person name="Ryu S."/>
            <person name="Song J.Y."/>
            <person name="Lee S.K."/>
        </authorList>
    </citation>
    <scope>NUCLEOTIDE SEQUENCE [LARGE SCALE GENOMIC DNA]</scope>
    <source>
        <tissue evidence="2">Muscle</tissue>
    </source>
</reference>
<name>A0A4Z2FNE0_9TELE</name>
<feature type="region of interest" description="Disordered" evidence="1">
    <location>
        <begin position="102"/>
        <end position="136"/>
    </location>
</feature>
<evidence type="ECO:0000313" key="3">
    <source>
        <dbReference type="Proteomes" id="UP000314294"/>
    </source>
</evidence>
<evidence type="ECO:0000313" key="2">
    <source>
        <dbReference type="EMBL" id="TNN42649.1"/>
    </source>
</evidence>
<accession>A0A4Z2FNE0</accession>
<dbReference type="EMBL" id="SRLO01001021">
    <property type="protein sequence ID" value="TNN42649.1"/>
    <property type="molecule type" value="Genomic_DNA"/>
</dbReference>
<evidence type="ECO:0000256" key="1">
    <source>
        <dbReference type="SAM" id="MobiDB-lite"/>
    </source>
</evidence>
<feature type="compositionally biased region" description="Basic and acidic residues" evidence="1">
    <location>
        <begin position="102"/>
        <end position="113"/>
    </location>
</feature>
<organism evidence="2 3">
    <name type="scientific">Liparis tanakae</name>
    <name type="common">Tanaka's snailfish</name>
    <dbReference type="NCBI Taxonomy" id="230148"/>
    <lineage>
        <taxon>Eukaryota</taxon>
        <taxon>Metazoa</taxon>
        <taxon>Chordata</taxon>
        <taxon>Craniata</taxon>
        <taxon>Vertebrata</taxon>
        <taxon>Euteleostomi</taxon>
        <taxon>Actinopterygii</taxon>
        <taxon>Neopterygii</taxon>
        <taxon>Teleostei</taxon>
        <taxon>Neoteleostei</taxon>
        <taxon>Acanthomorphata</taxon>
        <taxon>Eupercaria</taxon>
        <taxon>Perciformes</taxon>
        <taxon>Cottioidei</taxon>
        <taxon>Cottales</taxon>
        <taxon>Liparidae</taxon>
        <taxon>Liparis</taxon>
    </lineage>
</organism>
<feature type="region of interest" description="Disordered" evidence="1">
    <location>
        <begin position="41"/>
        <end position="62"/>
    </location>
</feature>
<feature type="region of interest" description="Disordered" evidence="1">
    <location>
        <begin position="1"/>
        <end position="20"/>
    </location>
</feature>